<feature type="compositionally biased region" description="Polar residues" evidence="1">
    <location>
        <begin position="1505"/>
        <end position="1514"/>
    </location>
</feature>
<name>L1J3Y6_GUITC</name>
<evidence type="ECO:0000256" key="1">
    <source>
        <dbReference type="SAM" id="MobiDB-lite"/>
    </source>
</evidence>
<proteinExistence type="predicted"/>
<dbReference type="EMBL" id="JH993011">
    <property type="protein sequence ID" value="EKX43231.1"/>
    <property type="molecule type" value="Genomic_DNA"/>
</dbReference>
<feature type="compositionally biased region" description="Acidic residues" evidence="1">
    <location>
        <begin position="1535"/>
        <end position="1547"/>
    </location>
</feature>
<feature type="compositionally biased region" description="Basic and acidic residues" evidence="1">
    <location>
        <begin position="756"/>
        <end position="779"/>
    </location>
</feature>
<dbReference type="KEGG" id="gtt:GUITHDRAFT_110648"/>
<feature type="region of interest" description="Disordered" evidence="1">
    <location>
        <begin position="1467"/>
        <end position="1563"/>
    </location>
</feature>
<evidence type="ECO:0000313" key="3">
    <source>
        <dbReference type="EnsemblProtists" id="EKX43231"/>
    </source>
</evidence>
<keyword evidence="4" id="KW-1185">Reference proteome</keyword>
<evidence type="ECO:0000313" key="4">
    <source>
        <dbReference type="Proteomes" id="UP000011087"/>
    </source>
</evidence>
<gene>
    <name evidence="2" type="ORF">GUITHDRAFT_110648</name>
</gene>
<evidence type="ECO:0000313" key="2">
    <source>
        <dbReference type="EMBL" id="EKX43231.1"/>
    </source>
</evidence>
<feature type="compositionally biased region" description="Basic and acidic residues" evidence="1">
    <location>
        <begin position="1749"/>
        <end position="1780"/>
    </location>
</feature>
<feature type="compositionally biased region" description="Basic and acidic residues" evidence="1">
    <location>
        <begin position="1245"/>
        <end position="1255"/>
    </location>
</feature>
<dbReference type="PaxDb" id="55529-EKX43231"/>
<feature type="region of interest" description="Disordered" evidence="1">
    <location>
        <begin position="1016"/>
        <end position="1037"/>
    </location>
</feature>
<feature type="region of interest" description="Disordered" evidence="1">
    <location>
        <begin position="1744"/>
        <end position="1780"/>
    </location>
</feature>
<reference evidence="3" key="3">
    <citation type="submission" date="2016-03" db="UniProtKB">
        <authorList>
            <consortium name="EnsemblProtists"/>
        </authorList>
    </citation>
    <scope>IDENTIFICATION</scope>
</reference>
<dbReference type="Proteomes" id="UP000011087">
    <property type="component" value="Unassembled WGS sequence"/>
</dbReference>
<feature type="region of interest" description="Disordered" evidence="1">
    <location>
        <begin position="1245"/>
        <end position="1275"/>
    </location>
</feature>
<reference evidence="4" key="2">
    <citation type="submission" date="2012-11" db="EMBL/GenBank/DDBJ databases">
        <authorList>
            <person name="Kuo A."/>
            <person name="Curtis B.A."/>
            <person name="Tanifuji G."/>
            <person name="Burki F."/>
            <person name="Gruber A."/>
            <person name="Irimia M."/>
            <person name="Maruyama S."/>
            <person name="Arias M.C."/>
            <person name="Ball S.G."/>
            <person name="Gile G.H."/>
            <person name="Hirakawa Y."/>
            <person name="Hopkins J.F."/>
            <person name="Rensing S.A."/>
            <person name="Schmutz J."/>
            <person name="Symeonidi A."/>
            <person name="Elias M."/>
            <person name="Eveleigh R.J."/>
            <person name="Herman E.K."/>
            <person name="Klute M.J."/>
            <person name="Nakayama T."/>
            <person name="Obornik M."/>
            <person name="Reyes-Prieto A."/>
            <person name="Armbrust E.V."/>
            <person name="Aves S.J."/>
            <person name="Beiko R.G."/>
            <person name="Coutinho P."/>
            <person name="Dacks J.B."/>
            <person name="Durnford D.G."/>
            <person name="Fast N.M."/>
            <person name="Green B.R."/>
            <person name="Grisdale C."/>
            <person name="Hempe F."/>
            <person name="Henrissat B."/>
            <person name="Hoppner M.P."/>
            <person name="Ishida K.-I."/>
            <person name="Kim E."/>
            <person name="Koreny L."/>
            <person name="Kroth P.G."/>
            <person name="Liu Y."/>
            <person name="Malik S.-B."/>
            <person name="Maier U.G."/>
            <person name="McRose D."/>
            <person name="Mock T."/>
            <person name="Neilson J.A."/>
            <person name="Onodera N.T."/>
            <person name="Poole A.M."/>
            <person name="Pritham E.J."/>
            <person name="Richards T.A."/>
            <person name="Rocap G."/>
            <person name="Roy S.W."/>
            <person name="Sarai C."/>
            <person name="Schaack S."/>
            <person name="Shirato S."/>
            <person name="Slamovits C.H."/>
            <person name="Spencer D.F."/>
            <person name="Suzuki S."/>
            <person name="Worden A.Z."/>
            <person name="Zauner S."/>
            <person name="Barry K."/>
            <person name="Bell C."/>
            <person name="Bharti A.K."/>
            <person name="Crow J.A."/>
            <person name="Grimwood J."/>
            <person name="Kramer R."/>
            <person name="Lindquist E."/>
            <person name="Lucas S."/>
            <person name="Salamov A."/>
            <person name="McFadden G.I."/>
            <person name="Lane C.E."/>
            <person name="Keeling P.J."/>
            <person name="Gray M.W."/>
            <person name="Grigoriev I.V."/>
            <person name="Archibald J.M."/>
        </authorList>
    </citation>
    <scope>NUCLEOTIDE SEQUENCE</scope>
    <source>
        <strain evidence="4">CCMP2712</strain>
    </source>
</reference>
<accession>L1J3Y6</accession>
<reference evidence="2 4" key="1">
    <citation type="journal article" date="2012" name="Nature">
        <title>Algal genomes reveal evolutionary mosaicism and the fate of nucleomorphs.</title>
        <authorList>
            <consortium name="DOE Joint Genome Institute"/>
            <person name="Curtis B.A."/>
            <person name="Tanifuji G."/>
            <person name="Burki F."/>
            <person name="Gruber A."/>
            <person name="Irimia M."/>
            <person name="Maruyama S."/>
            <person name="Arias M.C."/>
            <person name="Ball S.G."/>
            <person name="Gile G.H."/>
            <person name="Hirakawa Y."/>
            <person name="Hopkins J.F."/>
            <person name="Kuo A."/>
            <person name="Rensing S.A."/>
            <person name="Schmutz J."/>
            <person name="Symeonidi A."/>
            <person name="Elias M."/>
            <person name="Eveleigh R.J."/>
            <person name="Herman E.K."/>
            <person name="Klute M.J."/>
            <person name="Nakayama T."/>
            <person name="Obornik M."/>
            <person name="Reyes-Prieto A."/>
            <person name="Armbrust E.V."/>
            <person name="Aves S.J."/>
            <person name="Beiko R.G."/>
            <person name="Coutinho P."/>
            <person name="Dacks J.B."/>
            <person name="Durnford D.G."/>
            <person name="Fast N.M."/>
            <person name="Green B.R."/>
            <person name="Grisdale C.J."/>
            <person name="Hempel F."/>
            <person name="Henrissat B."/>
            <person name="Hoppner M.P."/>
            <person name="Ishida K."/>
            <person name="Kim E."/>
            <person name="Koreny L."/>
            <person name="Kroth P.G."/>
            <person name="Liu Y."/>
            <person name="Malik S.B."/>
            <person name="Maier U.G."/>
            <person name="McRose D."/>
            <person name="Mock T."/>
            <person name="Neilson J.A."/>
            <person name="Onodera N.T."/>
            <person name="Poole A.M."/>
            <person name="Pritham E.J."/>
            <person name="Richards T.A."/>
            <person name="Rocap G."/>
            <person name="Roy S.W."/>
            <person name="Sarai C."/>
            <person name="Schaack S."/>
            <person name="Shirato S."/>
            <person name="Slamovits C.H."/>
            <person name="Spencer D.F."/>
            <person name="Suzuki S."/>
            <person name="Worden A.Z."/>
            <person name="Zauner S."/>
            <person name="Barry K."/>
            <person name="Bell C."/>
            <person name="Bharti A.K."/>
            <person name="Crow J.A."/>
            <person name="Grimwood J."/>
            <person name="Kramer R."/>
            <person name="Lindquist E."/>
            <person name="Lucas S."/>
            <person name="Salamov A."/>
            <person name="McFadden G.I."/>
            <person name="Lane C.E."/>
            <person name="Keeling P.J."/>
            <person name="Gray M.W."/>
            <person name="Grigoriev I.V."/>
            <person name="Archibald J.M."/>
        </authorList>
    </citation>
    <scope>NUCLEOTIDE SEQUENCE</scope>
    <source>
        <strain evidence="2 4">CCMP2712</strain>
    </source>
</reference>
<dbReference type="RefSeq" id="XP_005830211.1">
    <property type="nucleotide sequence ID" value="XM_005830154.1"/>
</dbReference>
<protein>
    <submittedName>
        <fullName evidence="2 3">Uncharacterized protein</fullName>
    </submittedName>
</protein>
<dbReference type="EnsemblProtists" id="EKX43231">
    <property type="protein sequence ID" value="EKX43231"/>
    <property type="gene ID" value="GUITHDRAFT_110648"/>
</dbReference>
<organism evidence="2">
    <name type="scientific">Guillardia theta (strain CCMP2712)</name>
    <name type="common">Cryptophyte</name>
    <dbReference type="NCBI Taxonomy" id="905079"/>
    <lineage>
        <taxon>Eukaryota</taxon>
        <taxon>Cryptophyceae</taxon>
        <taxon>Pyrenomonadales</taxon>
        <taxon>Geminigeraceae</taxon>
        <taxon>Guillardia</taxon>
    </lineage>
</organism>
<dbReference type="HOGENOM" id="CLU_238612_0_0_1"/>
<sequence length="1780" mass="197981">MEDFSQAMGVVNAPADAGAPFQDESSNAGFGDMEVSAAPPPPGHEVEGTGLDMAATIGLGVKSPMALKIQQPHARLFDKIIKQLFKLQIKADAKEHLKDLSRSFLAAFLHHEQLGRSLAEKNFVKIIRYLVPTKATNFGDRLRKAGWEPPEGIEVRVELAPMKRQVQELCEGVSDIDKDGLKRLYSVVAHFQERLIRHVQSCANNESLKVLSLEWVRGKALLYISDEGFKPLVWLASPEIEEASKSFAIPVNPVCPVPQKFSSTEMIIPPLPRKLRSNAHLKLVDRTAKRILTTQISNEATDSLKSIVYNLFLNLMKHRITDINNMQDNLISVIGPAFSGPNAVSELTTFFQTFGLPFDSSTVQVDAEGKIVSNPSIVPTAAEPYKESDFEVGELDDGDVDAQSDIDMNEVKETSDTEKYAILSDGEDLKVVLLLSSCRRLLKDLAIAESPSQGKIYIETIFNFVFLFLCKLLRYVQSKAQEDNLDIVKLAWLKQKGLPAVGNEEFKPFLYLVGAEKTSHGVSSMIGNQASSNMQAPHGRVVDRVVKQIFKLQFKADAKEYLKDVVKAFMVSLLKVDLVGKNLGEKDIMKTIRNLVPTKSSQFGEKLRRSACEAPEGLDFKVENSQMKRQVEELSDNEIEPDKDGLKRFYSLVTHFSERLVSHIQHIANNEEVKVIALDWLRRTGLQSVIDEGFRPLLEMTLKVMTPSFMLSCQNFARTEKEFPDGSAKMSITGKSGALISEMDKQDEGFDGSDGLNKDKNKDGVPKMDDGRGLEDPSHKIKIQPPHARLVDRVLKMVFKLQLKADAKDFIKEVVKCFLIGFLKSESLGRSLSEKNILRAIRTMVPAKASNFGERLRKGCCEPPEGLDLKIEVAPMRRQVQELSDYLLDGDREGLKRLYALIAHFSERLVHHIQHTANNEEVKVIGLEWLKSKPLSFVADEGLKPLLEIAGIAIQNDEKVSHAIRSGIEENPAKRGLSEDGMEWNDPKRQKLDMVSGLNQPKDLTAEGLDTAVESMADHDDGNQSGDDGEGAANRAKMQHPHARLVDRMLRMIFKLQLKADAKEHIKELTKCFIIGFLRLEILEKSLSDRTMYRAIRMLVPAKASNFGERLRRAGCEQPEGFAFKLETPPMKVQVSELSEGTVDGDKDGLKRLYALVGHFCERLVSHVQHTANNEEVKVITLDWMRLKALSLVSDEGFKPLLRMAEVFFYHYPNGDYMRELKDVLGARSSLMLAGDDLLDADGKSKLDDEGKLDEGGLDDGMPGDPSSKTLPKAQMPHSKLVDKVIKQTFKLQLKADAKEQLKELTRSFMSGFLKHESLEKSLSEKNVLRAIRTLVPAKVSIFGDKLRKSCCDPPEGLDLKIEIAPMRRQIHELSDGAVDADKEGLKRWYAVAAYFCDRFVAHLQVCATNEDVKVVPAEYIQTRAYCSITDDALKALLEVAGVTVAYDERIVKKMLFITEEVEMKSSHVAGEWSDNKRRKVDSGQENLDSAVGGSFENLEPGSDFDNQASNEVTQGGGDAEAAGAGASGGGAEGEGGDGEGGDGEEGGEGKGKSTGSSKPLNPHARLVDKVVKIVFKLQLKAEAKELIKDMLRSFAAGFLRQETLGKSLSEKNVYRTFRHLIPIKSSCYGDRMRRSGCDIPDSLDIKVEVAPMKRFVQELTGGHMEPGKDGIRRLYAVMVNFIERLVRHVQNCANNDGVKVISMEWLRDKALLTILDDGMFPLISLMDPSTIPFLRVHPKNVPPYIRVGKGDDEPDGKKTADEEEKKREDDKEASSSEAV</sequence>
<feature type="region of interest" description="Disordered" evidence="1">
    <location>
        <begin position="749"/>
        <end position="782"/>
    </location>
</feature>
<dbReference type="GeneID" id="17299894"/>